<keyword evidence="17" id="KW-1185">Reference proteome</keyword>
<keyword evidence="8" id="KW-1133">Transmembrane helix</keyword>
<evidence type="ECO:0000256" key="9">
    <source>
        <dbReference type="ARBA" id="ARBA00023136"/>
    </source>
</evidence>
<organism evidence="16 17">
    <name type="scientific">Myotis brandtii</name>
    <name type="common">Brandt's bat</name>
    <dbReference type="NCBI Taxonomy" id="109478"/>
    <lineage>
        <taxon>Eukaryota</taxon>
        <taxon>Metazoa</taxon>
        <taxon>Chordata</taxon>
        <taxon>Craniata</taxon>
        <taxon>Vertebrata</taxon>
        <taxon>Euteleostomi</taxon>
        <taxon>Mammalia</taxon>
        <taxon>Eutheria</taxon>
        <taxon>Laurasiatheria</taxon>
        <taxon>Chiroptera</taxon>
        <taxon>Yangochiroptera</taxon>
        <taxon>Vespertilionidae</taxon>
        <taxon>Myotis</taxon>
    </lineage>
</organism>
<comment type="subcellular location">
    <subcellularLocation>
        <location evidence="2">Membrane</location>
    </subcellularLocation>
</comment>
<dbReference type="AlphaFoldDB" id="S7Q1Q6"/>
<dbReference type="Pfam" id="PF21260">
    <property type="entry name" value="Laman-like_dom"/>
    <property type="match status" value="1"/>
</dbReference>
<dbReference type="Proteomes" id="UP000052978">
    <property type="component" value="Unassembled WGS sequence"/>
</dbReference>
<comment type="similarity">
    <text evidence="3 13">Belongs to the glycosyl hydrolase 38 family.</text>
</comment>
<dbReference type="GO" id="GO:0005789">
    <property type="term" value="C:endoplasmic reticulum membrane"/>
    <property type="evidence" value="ECO:0007669"/>
    <property type="project" value="InterPro"/>
</dbReference>
<evidence type="ECO:0000259" key="15">
    <source>
        <dbReference type="SMART" id="SM00872"/>
    </source>
</evidence>
<dbReference type="Gene3D" id="1.20.1270.50">
    <property type="entry name" value="Glycoside hydrolase family 38, central domain"/>
    <property type="match status" value="2"/>
</dbReference>
<dbReference type="SUPFAM" id="SSF74650">
    <property type="entry name" value="Galactose mutarotase-like"/>
    <property type="match status" value="1"/>
</dbReference>
<dbReference type="Pfam" id="PF07748">
    <property type="entry name" value="Glyco_hydro_38C"/>
    <property type="match status" value="1"/>
</dbReference>
<evidence type="ECO:0000256" key="8">
    <source>
        <dbReference type="ARBA" id="ARBA00022989"/>
    </source>
</evidence>
<evidence type="ECO:0000256" key="13">
    <source>
        <dbReference type="RuleBase" id="RU361199"/>
    </source>
</evidence>
<dbReference type="InterPro" id="IPR050843">
    <property type="entry name" value="Glycosyl_Hydrlase_38"/>
</dbReference>
<feature type="domain" description="Glycoside hydrolase family 38 central" evidence="15">
    <location>
        <begin position="447"/>
        <end position="526"/>
    </location>
</feature>
<evidence type="ECO:0000256" key="4">
    <source>
        <dbReference type="ARBA" id="ARBA00022692"/>
    </source>
</evidence>
<dbReference type="InterPro" id="IPR015341">
    <property type="entry name" value="Glyco_hydro_38_cen"/>
</dbReference>
<dbReference type="SUPFAM" id="SSF88688">
    <property type="entry name" value="Families 57/38 glycoside transferase middle domain"/>
    <property type="match status" value="1"/>
</dbReference>
<dbReference type="GO" id="GO:0030246">
    <property type="term" value="F:carbohydrate binding"/>
    <property type="evidence" value="ECO:0007669"/>
    <property type="project" value="InterPro"/>
</dbReference>
<dbReference type="InterPro" id="IPR000602">
    <property type="entry name" value="Glyco_hydro_38_N"/>
</dbReference>
<evidence type="ECO:0000256" key="1">
    <source>
        <dbReference type="ARBA" id="ARBA00000365"/>
    </source>
</evidence>
<dbReference type="SUPFAM" id="SSF88713">
    <property type="entry name" value="Glycoside hydrolase/deacetylase"/>
    <property type="match status" value="1"/>
</dbReference>
<name>S7Q1Q6_MYOBR</name>
<keyword evidence="7 13" id="KW-0862">Zinc</keyword>
<dbReference type="FunFam" id="1.20.1270.50:FF:000003">
    <property type="entry name" value="Alpha-mannosidase"/>
    <property type="match status" value="1"/>
</dbReference>
<evidence type="ECO:0000256" key="2">
    <source>
        <dbReference type="ARBA" id="ARBA00004370"/>
    </source>
</evidence>
<evidence type="ECO:0000313" key="16">
    <source>
        <dbReference type="EMBL" id="EPQ17228.1"/>
    </source>
</evidence>
<dbReference type="InterPro" id="IPR011330">
    <property type="entry name" value="Glyco_hydro/deAcase_b/a-brl"/>
</dbReference>
<dbReference type="CDD" id="cd10810">
    <property type="entry name" value="GH38N_AMII_LAM_like"/>
    <property type="match status" value="1"/>
</dbReference>
<dbReference type="InterPro" id="IPR027291">
    <property type="entry name" value="Glyco_hydro_38_N_sf"/>
</dbReference>
<dbReference type="Gene3D" id="2.70.98.30">
    <property type="entry name" value="Golgi alpha-mannosidase II, domain 4"/>
    <property type="match status" value="1"/>
</dbReference>
<dbReference type="FunFam" id="3.20.110.10:FF:000001">
    <property type="entry name" value="Alpha-mannosidase"/>
    <property type="match status" value="1"/>
</dbReference>
<dbReference type="Pfam" id="PF09261">
    <property type="entry name" value="Alpha-mann_mid"/>
    <property type="match status" value="1"/>
</dbReference>
<evidence type="ECO:0000256" key="3">
    <source>
        <dbReference type="ARBA" id="ARBA00009792"/>
    </source>
</evidence>
<feature type="region of interest" description="Disordered" evidence="14">
    <location>
        <begin position="1"/>
        <end position="29"/>
    </location>
</feature>
<dbReference type="SMART" id="SM00872">
    <property type="entry name" value="Alpha-mann_mid"/>
    <property type="match status" value="1"/>
</dbReference>
<dbReference type="GO" id="GO:0046872">
    <property type="term" value="F:metal ion binding"/>
    <property type="evidence" value="ECO:0007669"/>
    <property type="project" value="UniProtKB-KW"/>
</dbReference>
<evidence type="ECO:0000256" key="11">
    <source>
        <dbReference type="ARBA" id="ARBA00023180"/>
    </source>
</evidence>
<dbReference type="GO" id="GO:0045048">
    <property type="term" value="P:protein insertion into ER membrane"/>
    <property type="evidence" value="ECO:0007669"/>
    <property type="project" value="InterPro"/>
</dbReference>
<evidence type="ECO:0000256" key="6">
    <source>
        <dbReference type="ARBA" id="ARBA00022801"/>
    </source>
</evidence>
<evidence type="ECO:0000256" key="14">
    <source>
        <dbReference type="SAM" id="MobiDB-lite"/>
    </source>
</evidence>
<evidence type="ECO:0000313" key="17">
    <source>
        <dbReference type="Proteomes" id="UP000052978"/>
    </source>
</evidence>
<keyword evidence="10" id="KW-1015">Disulfide bond</keyword>
<comment type="cofactor">
    <cofactor evidence="13">
        <name>Zn(2+)</name>
        <dbReference type="ChEBI" id="CHEBI:29105"/>
    </cofactor>
    <text evidence="13">Binds 1 zinc ion per subunit.</text>
</comment>
<dbReference type="Pfam" id="PF03669">
    <property type="entry name" value="ASTER"/>
    <property type="match status" value="1"/>
</dbReference>
<dbReference type="PANTHER" id="PTHR11607:SF3">
    <property type="entry name" value="LYSOSOMAL ALPHA-MANNOSIDASE"/>
    <property type="match status" value="1"/>
</dbReference>
<dbReference type="GO" id="GO:0004559">
    <property type="term" value="F:alpha-mannosidase activity"/>
    <property type="evidence" value="ECO:0007669"/>
    <property type="project" value="UniProtKB-EC"/>
</dbReference>
<proteinExistence type="inferred from homology"/>
<dbReference type="FunFam" id="1.20.1270.50:FF:000002">
    <property type="entry name" value="Alpha-mannosidase"/>
    <property type="match status" value="1"/>
</dbReference>
<dbReference type="InterPro" id="IPR048534">
    <property type="entry name" value="Man2a1-like_dom"/>
</dbReference>
<dbReference type="InterPro" id="IPR005351">
    <property type="entry name" value="ASTER"/>
</dbReference>
<comment type="catalytic activity">
    <reaction evidence="1">
        <text>Hydrolysis of terminal, non-reducing alpha-D-mannose residues in alpha-D-mannosides.</text>
        <dbReference type="EC" id="3.2.1.24"/>
    </reaction>
</comment>
<dbReference type="GO" id="GO:0006013">
    <property type="term" value="P:mannose metabolic process"/>
    <property type="evidence" value="ECO:0007669"/>
    <property type="project" value="InterPro"/>
</dbReference>
<dbReference type="EMBL" id="KE164342">
    <property type="protein sequence ID" value="EPQ17228.1"/>
    <property type="molecule type" value="Genomic_DNA"/>
</dbReference>
<evidence type="ECO:0000256" key="10">
    <source>
        <dbReference type="ARBA" id="ARBA00023157"/>
    </source>
</evidence>
<dbReference type="InterPro" id="IPR013780">
    <property type="entry name" value="Glyco_hydro_b"/>
</dbReference>
<dbReference type="Gene3D" id="2.60.40.1180">
    <property type="entry name" value="Golgi alpha-mannosidase II"/>
    <property type="match status" value="1"/>
</dbReference>
<protein>
    <recommendedName>
        <fullName evidence="13">Alpha-mannosidase</fullName>
        <ecNumber evidence="13">3.2.1.-</ecNumber>
    </recommendedName>
</protein>
<keyword evidence="9" id="KW-0472">Membrane</keyword>
<accession>S7Q1Q6</accession>
<evidence type="ECO:0000256" key="5">
    <source>
        <dbReference type="ARBA" id="ARBA00022723"/>
    </source>
</evidence>
<dbReference type="FunFam" id="2.70.98.30:FF:000003">
    <property type="entry name" value="Alpha-mannosidase"/>
    <property type="match status" value="1"/>
</dbReference>
<keyword evidence="6 13" id="KW-0378">Hydrolase</keyword>
<evidence type="ECO:0000256" key="12">
    <source>
        <dbReference type="ARBA" id="ARBA00023295"/>
    </source>
</evidence>
<dbReference type="EC" id="3.2.1.-" evidence="13"/>
<dbReference type="InterPro" id="IPR011682">
    <property type="entry name" value="Glyco_hydro_38_C"/>
</dbReference>
<dbReference type="Gene3D" id="3.20.110.10">
    <property type="entry name" value="Glycoside hydrolase 38, N terminal domain"/>
    <property type="match status" value="1"/>
</dbReference>
<keyword evidence="12 13" id="KW-0326">Glycosidase</keyword>
<dbReference type="Pfam" id="PF01074">
    <property type="entry name" value="Glyco_hydro_38N"/>
    <property type="match status" value="1"/>
</dbReference>
<keyword evidence="4" id="KW-0812">Transmembrane</keyword>
<dbReference type="InterPro" id="IPR028995">
    <property type="entry name" value="Glyco_hydro_57/38_cen_sf"/>
</dbReference>
<keyword evidence="5 13" id="KW-0479">Metal-binding</keyword>
<dbReference type="InterPro" id="IPR011013">
    <property type="entry name" value="Gal_mutarotase_sf_dom"/>
</dbReference>
<gene>
    <name evidence="16" type="ORF">D623_10009198</name>
</gene>
<dbReference type="PANTHER" id="PTHR11607">
    <property type="entry name" value="ALPHA-MANNOSIDASE"/>
    <property type="match status" value="1"/>
</dbReference>
<sequence length="965" mass="109436">MSTNNMSDPRRPNKVLRYKPPPSECNPALDDPTPDYMNLLGMIFSMCGLMLKLKWCAWVAVYCSFISFANSRSSEDTKQMMSSFMLSISAVVMSYLQNPQPMTPPCVRAAGYETCPTVKPNMLNVHLLAHTHDDVGWLKTVDQYFYGIHNRIQHAGVQYILDSVISSLLAEPTRRFVYVEMAFFSRWWHQQTNATQDVVRDLVRQGRLEFANGGWVMNDEAATHYGAIIDQMTLGLRFLEDTFGNDGRPRVAWHIDPFGHSREQASLFAQMGFDGFFFGRLDYQDKSVRKMKLEMEQVWRGSASLKPPTADLFTSVLPNNYNPPENLCWDVVCADKPIVDDRRSPEYNAEELVDYFLKLAKDQGQFYRTNHTVMTMGSDFQYENANMWFKNLDKLIQLVNAQQQANGSRVNVLYSTPACYLWELNKANLTWSVKQDDFFPYADGPHMFWTGYFTSRPALKRYERLSYNFLQVCNQLEALAGPAANMGPYGSGDSAPLNEAMAVLQHHDAVSGTSKQHVANDYARQLAAGWEPCEVRGVVAVHRGWVWRRPAVTHAHPDLPPQFQVTVYNPLGRKVNWMVRLPVSKHIFLVKDPSGAVVPSDVVTMPSSDVQELLFSASVPALGFSIYSVTQVPGRSPRADRPEPRFQKSLSWIKSSSRVKPSSRVLTIQNEYISASFDPDTGLLVEMKNLEQHLLLPVRQAFYWYNASTGNNLSSQASGAYIFRPNRQKPLFISRWAQTRLVKTALVQEVHQNFSAWCSQVVRLYPGQRHLELEWTVGPIPVGDGWGKEVISRFDTALETKGLFFTDSNGREILERRRDYRPTWELNQTEPVAGNYYPVNTRIYITDGNMQLTVLTDRSQGGSSLSDGSIELMVHRRLLRDDDRGVGEPLLETSESGLWVRGRHLVLLDKARTAAVGHRLQAEKELLAPQLVLARGSGTPYHLEVAPRKQVRGGGPAEREELEEA</sequence>
<dbReference type="eggNOG" id="KOG1959">
    <property type="taxonomic scope" value="Eukaryota"/>
</dbReference>
<dbReference type="GO" id="GO:0005764">
    <property type="term" value="C:lysosome"/>
    <property type="evidence" value="ECO:0007669"/>
    <property type="project" value="TreeGrafter"/>
</dbReference>
<reference evidence="16 17" key="1">
    <citation type="journal article" date="2013" name="Nat. Commun.">
        <title>Genome analysis reveals insights into physiology and longevity of the Brandt's bat Myotis brandtii.</title>
        <authorList>
            <person name="Seim I."/>
            <person name="Fang X."/>
            <person name="Xiong Z."/>
            <person name="Lobanov A.V."/>
            <person name="Huang Z."/>
            <person name="Ma S."/>
            <person name="Feng Y."/>
            <person name="Turanov A.A."/>
            <person name="Zhu Y."/>
            <person name="Lenz T.L."/>
            <person name="Gerashchenko M.V."/>
            <person name="Fan D."/>
            <person name="Hee Yim S."/>
            <person name="Yao X."/>
            <person name="Jordan D."/>
            <person name="Xiong Y."/>
            <person name="Ma Y."/>
            <person name="Lyapunov A.N."/>
            <person name="Chen G."/>
            <person name="Kulakova O.I."/>
            <person name="Sun Y."/>
            <person name="Lee S.G."/>
            <person name="Bronson R.T."/>
            <person name="Moskalev A.A."/>
            <person name="Sunyaev S.R."/>
            <person name="Zhang G."/>
            <person name="Krogh A."/>
            <person name="Wang J."/>
            <person name="Gladyshev V.N."/>
        </authorList>
    </citation>
    <scope>NUCLEOTIDE SEQUENCE [LARGE SCALE GENOMIC DNA]</scope>
</reference>
<dbReference type="GO" id="GO:0044183">
    <property type="term" value="F:protein folding chaperone"/>
    <property type="evidence" value="ECO:0007669"/>
    <property type="project" value="InterPro"/>
</dbReference>
<evidence type="ECO:0000256" key="7">
    <source>
        <dbReference type="ARBA" id="ARBA00022833"/>
    </source>
</evidence>
<dbReference type="InterPro" id="IPR037094">
    <property type="entry name" value="Glyco_hydro_38_cen_sf"/>
</dbReference>
<keyword evidence="11" id="KW-0325">Glycoprotein</keyword>